<comment type="caution">
    <text evidence="2">The sequence shown here is derived from an EMBL/GenBank/DDBJ whole genome shotgun (WGS) entry which is preliminary data.</text>
</comment>
<gene>
    <name evidence="2" type="ORF">EV148_1055</name>
</gene>
<feature type="transmembrane region" description="Helical" evidence="1">
    <location>
        <begin position="223"/>
        <end position="242"/>
    </location>
</feature>
<keyword evidence="2" id="KW-0418">Kinase</keyword>
<accession>A0A4R2I7B1</accession>
<evidence type="ECO:0000313" key="2">
    <source>
        <dbReference type="EMBL" id="TCO40211.1"/>
    </source>
</evidence>
<protein>
    <submittedName>
        <fullName evidence="2">Two-component sensor kinase</fullName>
    </submittedName>
</protein>
<keyword evidence="3" id="KW-1185">Reference proteome</keyword>
<feature type="transmembrane region" description="Helical" evidence="1">
    <location>
        <begin position="248"/>
        <end position="266"/>
    </location>
</feature>
<reference evidence="2 3" key="1">
    <citation type="journal article" date="2015" name="Stand. Genomic Sci.">
        <title>Genomic Encyclopedia of Bacterial and Archaeal Type Strains, Phase III: the genomes of soil and plant-associated and newly described type strains.</title>
        <authorList>
            <person name="Whitman W.B."/>
            <person name="Woyke T."/>
            <person name="Klenk H.P."/>
            <person name="Zhou Y."/>
            <person name="Lilburn T.G."/>
            <person name="Beck B.J."/>
            <person name="De Vos P."/>
            <person name="Vandamme P."/>
            <person name="Eisen J.A."/>
            <person name="Garrity G."/>
            <person name="Hugenholtz P."/>
            <person name="Kyrpides N.C."/>
        </authorList>
    </citation>
    <scope>NUCLEOTIDE SEQUENCE [LARGE SCALE GENOMIC DNA]</scope>
    <source>
        <strain evidence="2 3">A3</strain>
    </source>
</reference>
<feature type="transmembrane region" description="Helical" evidence="1">
    <location>
        <begin position="12"/>
        <end position="33"/>
    </location>
</feature>
<dbReference type="AlphaFoldDB" id="A0A4R2I7B1"/>
<evidence type="ECO:0000313" key="3">
    <source>
        <dbReference type="Proteomes" id="UP000294862"/>
    </source>
</evidence>
<evidence type="ECO:0000256" key="1">
    <source>
        <dbReference type="SAM" id="Phobius"/>
    </source>
</evidence>
<organism evidence="2 3">
    <name type="scientific">Dokdonella fugitiva</name>
    <dbReference type="NCBI Taxonomy" id="328517"/>
    <lineage>
        <taxon>Bacteria</taxon>
        <taxon>Pseudomonadati</taxon>
        <taxon>Pseudomonadota</taxon>
        <taxon>Gammaproteobacteria</taxon>
        <taxon>Lysobacterales</taxon>
        <taxon>Rhodanobacteraceae</taxon>
        <taxon>Dokdonella</taxon>
    </lineage>
</organism>
<dbReference type="GO" id="GO:0016301">
    <property type="term" value="F:kinase activity"/>
    <property type="evidence" value="ECO:0007669"/>
    <property type="project" value="UniProtKB-KW"/>
</dbReference>
<keyword evidence="1" id="KW-0812">Transmembrane</keyword>
<name>A0A4R2I7B1_9GAMM</name>
<keyword evidence="2" id="KW-0808">Transferase</keyword>
<dbReference type="EMBL" id="SLWQ01000005">
    <property type="protein sequence ID" value="TCO40211.1"/>
    <property type="molecule type" value="Genomic_DNA"/>
</dbReference>
<sequence>MTFPHLRLSSRMIAMSYLCMAVLAPSMVGVAVLREATMRDEMDRETARQLYVQAIASGIAHSANAASAALSTLASDPSTSRAVSSGELDVVEMRFRRIMQAIGMKQIELTDSNGRPVLRVTNDEPGSAGSRDLGSDLRFHHAVRGTDSMVGEVVGTASITTLVDAAAYSQSLGRLILHSRGGRVLADPEAGGRGTILDIPESAGAMRAPIEAGVSTSGPGTSVAFAVAGDLPIVVTMTASVGGSPWPWWSLVVLDGLLLAVGWLVVSSATMKQAPVP</sequence>
<dbReference type="Proteomes" id="UP000294862">
    <property type="component" value="Unassembled WGS sequence"/>
</dbReference>
<keyword evidence="1" id="KW-0472">Membrane</keyword>
<proteinExistence type="predicted"/>
<keyword evidence="1" id="KW-1133">Transmembrane helix</keyword>
<dbReference type="RefSeq" id="WP_131997503.1">
    <property type="nucleotide sequence ID" value="NZ_SLWQ01000005.1"/>
</dbReference>